<comment type="similarity">
    <text evidence="2">Belongs to the glycosyltransferase 32 family.</text>
</comment>
<evidence type="ECO:0000256" key="7">
    <source>
        <dbReference type="SAM" id="Phobius"/>
    </source>
</evidence>
<dbReference type="InterPro" id="IPR051706">
    <property type="entry name" value="Glycosyltransferase_domain"/>
</dbReference>
<dbReference type="EMBL" id="SNSC02000019">
    <property type="protein sequence ID" value="TID16149.1"/>
    <property type="molecule type" value="Genomic_DNA"/>
</dbReference>
<comment type="subcellular location">
    <subcellularLocation>
        <location evidence="1">Membrane</location>
        <topology evidence="1">Multi-pass membrane protein</topology>
    </subcellularLocation>
</comment>
<keyword evidence="4 7" id="KW-0812">Transmembrane</keyword>
<dbReference type="Pfam" id="PF04488">
    <property type="entry name" value="Gly_transf_sug"/>
    <property type="match status" value="1"/>
</dbReference>
<feature type="transmembrane region" description="Helical" evidence="7">
    <location>
        <begin position="6"/>
        <end position="33"/>
    </location>
</feature>
<dbReference type="Gene3D" id="3.90.550.20">
    <property type="match status" value="1"/>
</dbReference>
<name>A0A4Z1NYD7_9PEZI</name>
<organism evidence="8 9">
    <name type="scientific">Venturia nashicola</name>
    <dbReference type="NCBI Taxonomy" id="86259"/>
    <lineage>
        <taxon>Eukaryota</taxon>
        <taxon>Fungi</taxon>
        <taxon>Dikarya</taxon>
        <taxon>Ascomycota</taxon>
        <taxon>Pezizomycotina</taxon>
        <taxon>Dothideomycetes</taxon>
        <taxon>Pleosporomycetidae</taxon>
        <taxon>Venturiales</taxon>
        <taxon>Venturiaceae</taxon>
        <taxon>Venturia</taxon>
    </lineage>
</organism>
<keyword evidence="3" id="KW-0808">Transferase</keyword>
<feature type="transmembrane region" description="Helical" evidence="7">
    <location>
        <begin position="199"/>
        <end position="218"/>
    </location>
</feature>
<keyword evidence="6 7" id="KW-0472">Membrane</keyword>
<dbReference type="GO" id="GO:0000030">
    <property type="term" value="F:mannosyltransferase activity"/>
    <property type="evidence" value="ECO:0007669"/>
    <property type="project" value="TreeGrafter"/>
</dbReference>
<evidence type="ECO:0000256" key="5">
    <source>
        <dbReference type="ARBA" id="ARBA00022989"/>
    </source>
</evidence>
<comment type="caution">
    <text evidence="8">The sequence shown here is derived from an EMBL/GenBank/DDBJ whole genome shotgun (WGS) entry which is preliminary data.</text>
</comment>
<dbReference type="FunFam" id="3.90.550.20:FF:000001">
    <property type="entry name" value="MIPC synthase subunit (SurA)"/>
    <property type="match status" value="1"/>
</dbReference>
<evidence type="ECO:0000256" key="3">
    <source>
        <dbReference type="ARBA" id="ARBA00022679"/>
    </source>
</evidence>
<dbReference type="STRING" id="86259.A0A4Z1NYD7"/>
<feature type="transmembrane region" description="Helical" evidence="7">
    <location>
        <begin position="272"/>
        <end position="294"/>
    </location>
</feature>
<dbReference type="Proteomes" id="UP000298493">
    <property type="component" value="Unassembled WGS sequence"/>
</dbReference>
<evidence type="ECO:0000256" key="1">
    <source>
        <dbReference type="ARBA" id="ARBA00004141"/>
    </source>
</evidence>
<reference evidence="8 9" key="1">
    <citation type="submission" date="2019-04" db="EMBL/GenBank/DDBJ databases">
        <title>High contiguity whole genome sequence and gene annotation resource for two Venturia nashicola isolates.</title>
        <authorList>
            <person name="Prokchorchik M."/>
            <person name="Won K."/>
            <person name="Lee Y."/>
            <person name="Choi E.D."/>
            <person name="Segonzac C."/>
            <person name="Sohn K.H."/>
        </authorList>
    </citation>
    <scope>NUCLEOTIDE SEQUENCE [LARGE SCALE GENOMIC DNA]</scope>
    <source>
        <strain evidence="8 9">PRI2</strain>
    </source>
</reference>
<sequence length="345" mass="40759">MPRKSVWLFLAVNIVFIIFLVHSVWTLLSLLVVDGSNDMISRAELPGPNSEVPKSKEMLIPKIIHQTYVNESIPFHWREAQKSCLDLHEDYEYKLWTDKLSREFIAAEYPWFLETFDNYQFPIQRADAIRYFVLAHFGGIYIDLDDGCQRRLDPLLTYSAWVRRTVPTGISNDVMGSVPHHPFFLKVIDSLPRYDRSWFLPYITVMSSTGPLFLSVIWRHYNSASKLADKDRLRILFPDEYSKHTWSFFTHHQGSSWHQNDVRLIMWMSHHWMLVTVFGFALGFLVFGSLWFLYGRLLSNSPKGQSWRRRFPLWRQVVKVIHIGSPTKKDYELVVRDVEDPDRLE</sequence>
<evidence type="ECO:0000313" key="9">
    <source>
        <dbReference type="Proteomes" id="UP000298493"/>
    </source>
</evidence>
<keyword evidence="5 7" id="KW-1133">Transmembrane helix</keyword>
<dbReference type="GO" id="GO:0016020">
    <property type="term" value="C:membrane"/>
    <property type="evidence" value="ECO:0007669"/>
    <property type="project" value="UniProtKB-SubCell"/>
</dbReference>
<dbReference type="PANTHER" id="PTHR32385">
    <property type="entry name" value="MANNOSYL PHOSPHORYLINOSITOL CERAMIDE SYNTHASE"/>
    <property type="match status" value="1"/>
</dbReference>
<dbReference type="InterPro" id="IPR029044">
    <property type="entry name" value="Nucleotide-diphossugar_trans"/>
</dbReference>
<dbReference type="GO" id="GO:0051999">
    <property type="term" value="P:mannosyl-inositol phosphorylceramide biosynthetic process"/>
    <property type="evidence" value="ECO:0007669"/>
    <property type="project" value="TreeGrafter"/>
</dbReference>
<gene>
    <name evidence="8" type="ORF">E6O75_ATG09207</name>
</gene>
<keyword evidence="9" id="KW-1185">Reference proteome</keyword>
<protein>
    <submittedName>
        <fullName evidence="8">Putative mipc synthase subunit protein</fullName>
    </submittedName>
</protein>
<dbReference type="PANTHER" id="PTHR32385:SF20">
    <property type="entry name" value="MANNOSYL PHOSPHORYLINOSITOL CERAMIDE SYNTHASE CSH1-RELATED"/>
    <property type="match status" value="1"/>
</dbReference>
<dbReference type="InterPro" id="IPR007577">
    <property type="entry name" value="GlycoTrfase_DXD_sugar-bd_CS"/>
</dbReference>
<evidence type="ECO:0000256" key="4">
    <source>
        <dbReference type="ARBA" id="ARBA00022692"/>
    </source>
</evidence>
<evidence type="ECO:0000313" key="8">
    <source>
        <dbReference type="EMBL" id="TID16149.1"/>
    </source>
</evidence>
<proteinExistence type="inferred from homology"/>
<accession>A0A4Z1NYD7</accession>
<dbReference type="SUPFAM" id="SSF53448">
    <property type="entry name" value="Nucleotide-diphospho-sugar transferases"/>
    <property type="match status" value="1"/>
</dbReference>
<dbReference type="OrthoDB" id="3647at2759"/>
<evidence type="ECO:0000256" key="2">
    <source>
        <dbReference type="ARBA" id="ARBA00009003"/>
    </source>
</evidence>
<dbReference type="AlphaFoldDB" id="A0A4Z1NYD7"/>
<evidence type="ECO:0000256" key="6">
    <source>
        <dbReference type="ARBA" id="ARBA00023136"/>
    </source>
</evidence>